<dbReference type="Proteomes" id="UP000031843">
    <property type="component" value="Chromosome main"/>
</dbReference>
<dbReference type="STRING" id="68895.RR42_m2671"/>
<dbReference type="EMBL" id="CP010536">
    <property type="protein sequence ID" value="AJG20056.1"/>
    <property type="molecule type" value="Genomic_DNA"/>
</dbReference>
<protein>
    <submittedName>
        <fullName evidence="2">Polysaccharide biosynthesis protein WlaX</fullName>
    </submittedName>
</protein>
<evidence type="ECO:0000259" key="1">
    <source>
        <dbReference type="Pfam" id="PF10108"/>
    </source>
</evidence>
<gene>
    <name evidence="2" type="ORF">RR42_m2671</name>
</gene>
<reference evidence="2 3" key="1">
    <citation type="journal article" date="2015" name="Genome Announc.">
        <title>Complete Genome Sequence of Cupriavidus basilensis 4G11, Isolated from the Oak Ridge Field Research Center Site.</title>
        <authorList>
            <person name="Ray J."/>
            <person name="Waters R.J."/>
            <person name="Skerker J.M."/>
            <person name="Kuehl J.V."/>
            <person name="Price M.N."/>
            <person name="Huang J."/>
            <person name="Chakraborty R."/>
            <person name="Arkin A.P."/>
            <person name="Deutschbauer A."/>
        </authorList>
    </citation>
    <scope>NUCLEOTIDE SEQUENCE [LARGE SCALE GENOMIC DNA]</scope>
    <source>
        <strain evidence="2">4G11</strain>
    </source>
</reference>
<organism evidence="2 3">
    <name type="scientific">Cupriavidus basilensis</name>
    <dbReference type="NCBI Taxonomy" id="68895"/>
    <lineage>
        <taxon>Bacteria</taxon>
        <taxon>Pseudomonadati</taxon>
        <taxon>Pseudomonadota</taxon>
        <taxon>Betaproteobacteria</taxon>
        <taxon>Burkholderiales</taxon>
        <taxon>Burkholderiaceae</taxon>
        <taxon>Cupriavidus</taxon>
    </lineage>
</organism>
<accession>A0A0C4YH86</accession>
<feature type="domain" description="Predicted 3'-5' exonuclease PolB-like" evidence="1">
    <location>
        <begin position="47"/>
        <end position="264"/>
    </location>
</feature>
<dbReference type="GO" id="GO:0003676">
    <property type="term" value="F:nucleic acid binding"/>
    <property type="evidence" value="ECO:0007669"/>
    <property type="project" value="InterPro"/>
</dbReference>
<dbReference type="SUPFAM" id="SSF53098">
    <property type="entry name" value="Ribonuclease H-like"/>
    <property type="match status" value="1"/>
</dbReference>
<dbReference type="Pfam" id="PF10108">
    <property type="entry name" value="DNA_pol_B_exo2"/>
    <property type="match status" value="1"/>
</dbReference>
<dbReference type="CDD" id="cd05782">
    <property type="entry name" value="DNA_polB_like1_exo"/>
    <property type="match status" value="1"/>
</dbReference>
<evidence type="ECO:0000313" key="2">
    <source>
        <dbReference type="EMBL" id="AJG20056.1"/>
    </source>
</evidence>
<proteinExistence type="predicted"/>
<dbReference type="RefSeq" id="WP_043347472.1">
    <property type="nucleotide sequence ID" value="NZ_CP010536.1"/>
</dbReference>
<dbReference type="InterPro" id="IPR012337">
    <property type="entry name" value="RNaseH-like_sf"/>
</dbReference>
<evidence type="ECO:0000313" key="3">
    <source>
        <dbReference type="Proteomes" id="UP000031843"/>
    </source>
</evidence>
<dbReference type="OrthoDB" id="13288at2"/>
<keyword evidence="3" id="KW-1185">Reference proteome</keyword>
<dbReference type="Gene3D" id="3.30.420.10">
    <property type="entry name" value="Ribonuclease H-like superfamily/Ribonuclease H"/>
    <property type="match status" value="1"/>
</dbReference>
<dbReference type="InterPro" id="IPR036397">
    <property type="entry name" value="RNaseH_sf"/>
</dbReference>
<dbReference type="AlphaFoldDB" id="A0A0C4YH86"/>
<dbReference type="KEGG" id="cbw:RR42_m2671"/>
<name>A0A0C4YH86_9BURK</name>
<dbReference type="InterPro" id="IPR019288">
    <property type="entry name" value="3'-5'_exonuclease_PolB-like"/>
</dbReference>
<sequence length="282" mass="32155">MTPVLVFDIETIPDVDGLRRLHDHPDSMTDAEVAEHAFAARREKNGTDFLPHYLQRIAAISCVLRRNQRDGTPVFHVGSLGTLEDGEAVLIQKFYDLVARYSPQMVSWNGGGFDLPVLHYRGLVHGIVAPRYWEMGEGSESDSREFKWNNYISRYHMRHLDLMDLLAMYQPRASAPLDDLAKLCGFPGKMGMDGSKVWRAYQDGQLPAIRDYCETDVVNTYLVYCRFQLMRGGLTPKQFDTEIEFVQESLAELPGSQWIPYLQAFRVKPVYAGGDDDEEPEI</sequence>